<dbReference type="Proteomes" id="UP000282574">
    <property type="component" value="Unassembled WGS sequence"/>
</dbReference>
<dbReference type="AlphaFoldDB" id="A0AB37UB33"/>
<keyword evidence="2" id="KW-1185">Reference proteome</keyword>
<proteinExistence type="predicted"/>
<gene>
    <name evidence="1" type="ORF">DSM107010_61840</name>
</gene>
<dbReference type="RefSeq" id="WP_127024855.1">
    <property type="nucleotide sequence ID" value="NZ_JAVKZF010000001.1"/>
</dbReference>
<evidence type="ECO:0000313" key="1">
    <source>
        <dbReference type="EMBL" id="RUT02917.1"/>
    </source>
</evidence>
<sequence length="93" mass="10697">MTRNTVRDRLLPLVTSPEVVEKKLVGHRYFVELATKKYELQDARSIPVNTQIINVVVVQPSIETIEQLLASCGWLRDWQIISYSKADKLEAPF</sequence>
<reference evidence="1 2" key="1">
    <citation type="journal article" date="2019" name="Genome Biol. Evol.">
        <title>Day and night: Metabolic profiles and evolutionary relationships of six axenic non-marine cyanobacteria.</title>
        <authorList>
            <person name="Will S.E."/>
            <person name="Henke P."/>
            <person name="Boedeker C."/>
            <person name="Huang S."/>
            <person name="Brinkmann H."/>
            <person name="Rohde M."/>
            <person name="Jarek M."/>
            <person name="Friedl T."/>
            <person name="Seufert S."/>
            <person name="Schumacher M."/>
            <person name="Overmann J."/>
            <person name="Neumann-Schaal M."/>
            <person name="Petersen J."/>
        </authorList>
    </citation>
    <scope>NUCLEOTIDE SEQUENCE [LARGE SCALE GENOMIC DNA]</scope>
    <source>
        <strain evidence="1 2">SAG 39.79</strain>
    </source>
</reference>
<accession>A0AB37UB33</accession>
<comment type="caution">
    <text evidence="1">The sequence shown here is derived from an EMBL/GenBank/DDBJ whole genome shotgun (WGS) entry which is preliminary data.</text>
</comment>
<protein>
    <submittedName>
        <fullName evidence="1">Uncharacterized protein</fullName>
    </submittedName>
</protein>
<name>A0AB37UB33_9CYAN</name>
<organism evidence="1 2">
    <name type="scientific">Chroococcidiopsis cubana SAG 39.79</name>
    <dbReference type="NCBI Taxonomy" id="388085"/>
    <lineage>
        <taxon>Bacteria</taxon>
        <taxon>Bacillati</taxon>
        <taxon>Cyanobacteriota</taxon>
        <taxon>Cyanophyceae</taxon>
        <taxon>Chroococcidiopsidales</taxon>
        <taxon>Chroococcidiopsidaceae</taxon>
        <taxon>Chroococcidiopsis</taxon>
    </lineage>
</organism>
<dbReference type="EMBL" id="RSCK01000105">
    <property type="protein sequence ID" value="RUT02917.1"/>
    <property type="molecule type" value="Genomic_DNA"/>
</dbReference>
<evidence type="ECO:0000313" key="2">
    <source>
        <dbReference type="Proteomes" id="UP000282574"/>
    </source>
</evidence>